<dbReference type="EMBL" id="DF238588">
    <property type="protein sequence ID" value="GAQ93546.1"/>
    <property type="molecule type" value="Genomic_DNA"/>
</dbReference>
<proteinExistence type="predicted"/>
<gene>
    <name evidence="1" type="ORF">KFL_016390010</name>
</gene>
<protein>
    <submittedName>
        <fullName evidence="1">Uncharacterized protein</fullName>
    </submittedName>
</protein>
<evidence type="ECO:0000313" key="2">
    <source>
        <dbReference type="Proteomes" id="UP000054558"/>
    </source>
</evidence>
<accession>A0A1Y1IXA8</accession>
<evidence type="ECO:0000313" key="1">
    <source>
        <dbReference type="EMBL" id="GAQ93546.1"/>
    </source>
</evidence>
<keyword evidence="2" id="KW-1185">Reference proteome</keyword>
<organism evidence="1 2">
    <name type="scientific">Klebsormidium nitens</name>
    <name type="common">Green alga</name>
    <name type="synonym">Ulothrix nitens</name>
    <dbReference type="NCBI Taxonomy" id="105231"/>
    <lineage>
        <taxon>Eukaryota</taxon>
        <taxon>Viridiplantae</taxon>
        <taxon>Streptophyta</taxon>
        <taxon>Klebsormidiophyceae</taxon>
        <taxon>Klebsormidiales</taxon>
        <taxon>Klebsormidiaceae</taxon>
        <taxon>Klebsormidium</taxon>
    </lineage>
</organism>
<name>A0A1Y1IXA8_KLENI</name>
<reference evidence="1 2" key="1">
    <citation type="journal article" date="2014" name="Nat. Commun.">
        <title>Klebsormidium flaccidum genome reveals primary factors for plant terrestrial adaptation.</title>
        <authorList>
            <person name="Hori K."/>
            <person name="Maruyama F."/>
            <person name="Fujisawa T."/>
            <person name="Togashi T."/>
            <person name="Yamamoto N."/>
            <person name="Seo M."/>
            <person name="Sato S."/>
            <person name="Yamada T."/>
            <person name="Mori H."/>
            <person name="Tajima N."/>
            <person name="Moriyama T."/>
            <person name="Ikeuchi M."/>
            <person name="Watanabe M."/>
            <person name="Wada H."/>
            <person name="Kobayashi K."/>
            <person name="Saito M."/>
            <person name="Masuda T."/>
            <person name="Sasaki-Sekimoto Y."/>
            <person name="Mashiguchi K."/>
            <person name="Awai K."/>
            <person name="Shimojima M."/>
            <person name="Masuda S."/>
            <person name="Iwai M."/>
            <person name="Nobusawa T."/>
            <person name="Narise T."/>
            <person name="Kondo S."/>
            <person name="Saito H."/>
            <person name="Sato R."/>
            <person name="Murakawa M."/>
            <person name="Ihara Y."/>
            <person name="Oshima-Yamada Y."/>
            <person name="Ohtaka K."/>
            <person name="Satoh M."/>
            <person name="Sonobe K."/>
            <person name="Ishii M."/>
            <person name="Ohtani R."/>
            <person name="Kanamori-Sato M."/>
            <person name="Honoki R."/>
            <person name="Miyazaki D."/>
            <person name="Mochizuki H."/>
            <person name="Umetsu J."/>
            <person name="Higashi K."/>
            <person name="Shibata D."/>
            <person name="Kamiya Y."/>
            <person name="Sato N."/>
            <person name="Nakamura Y."/>
            <person name="Tabata S."/>
            <person name="Ida S."/>
            <person name="Kurokawa K."/>
            <person name="Ohta H."/>
        </authorList>
    </citation>
    <scope>NUCLEOTIDE SEQUENCE [LARGE SCALE GENOMIC DNA]</scope>
    <source>
        <strain evidence="1 2">NIES-2285</strain>
    </source>
</reference>
<dbReference type="OMA" id="WAKYANR"/>
<sequence>NLHKTHPRLWAKYANRPIVEFIEDMKTMRDDIPLSRLVLGWGFNNNSEVFARVLLVLEHREKRRP</sequence>
<dbReference type="Proteomes" id="UP000054558">
    <property type="component" value="Unassembled WGS sequence"/>
</dbReference>
<feature type="non-terminal residue" evidence="1">
    <location>
        <position position="1"/>
    </location>
</feature>
<dbReference type="AlphaFoldDB" id="A0A1Y1IXA8"/>